<gene>
    <name evidence="2" type="ORF">BDV95DRAFT_487073</name>
</gene>
<reference evidence="2 3" key="1">
    <citation type="submission" date="2020-01" db="EMBL/GenBank/DDBJ databases">
        <authorList>
            <consortium name="DOE Joint Genome Institute"/>
            <person name="Haridas S."/>
            <person name="Albert R."/>
            <person name="Binder M."/>
            <person name="Bloem J."/>
            <person name="Labutti K."/>
            <person name="Salamov A."/>
            <person name="Andreopoulos B."/>
            <person name="Baker S.E."/>
            <person name="Barry K."/>
            <person name="Bills G."/>
            <person name="Bluhm B.H."/>
            <person name="Cannon C."/>
            <person name="Castanera R."/>
            <person name="Culley D.E."/>
            <person name="Daum C."/>
            <person name="Ezra D."/>
            <person name="Gonzalez J.B."/>
            <person name="Henrissat B."/>
            <person name="Kuo A."/>
            <person name="Liang C."/>
            <person name="Lipzen A."/>
            <person name="Lutzoni F."/>
            <person name="Magnuson J."/>
            <person name="Mondo S."/>
            <person name="Nolan M."/>
            <person name="Ohm R."/>
            <person name="Pangilinan J."/>
            <person name="Park H.-J.H."/>
            <person name="Ramirez L."/>
            <person name="Alfaro M."/>
            <person name="Sun H."/>
            <person name="Tritt A."/>
            <person name="Yoshinaga Y."/>
            <person name="Zwiers L.-H.L."/>
            <person name="Turgeon B.G."/>
            <person name="Goodwin S.B."/>
            <person name="Spatafora J.W."/>
            <person name="Crous P.W."/>
            <person name="Grigoriev I.V."/>
        </authorList>
    </citation>
    <scope>NUCLEOTIDE SEQUENCE [LARGE SCALE GENOMIC DNA]</scope>
    <source>
        <strain evidence="2 3">CBS 611.86</strain>
    </source>
</reference>
<sequence length="291" mass="31097">MHPPQIPVTPSLGLFRRRLVQDITVPNASSRSLHVSARRLEDQPSNPPPSAPAPQQQRDTRRARSAEVSEKLRGIAYRRPLPASTPQAGGASPSGQHLEGAPNGVVMAKGPSAIRRVPQRPGVQGEQGATHRLLPQRPAGDAPVRSPMAPAGTMVRAPSQLNISRSAGGPQSGGPNLRGRGSVAGASRAVRGSKEARPKQRERKAAGAGAAGMFVDVKTEDTLSDGMVQQLLRLQNKEWERKPYEPRYGLGSPAVAELLEEGKKLFEGEVKKEKAWGRLEKRIGIVGMHGA</sequence>
<dbReference type="Proteomes" id="UP000481861">
    <property type="component" value="Unassembled WGS sequence"/>
</dbReference>
<feature type="compositionally biased region" description="Basic and acidic residues" evidence="1">
    <location>
        <begin position="58"/>
        <end position="73"/>
    </location>
</feature>
<organism evidence="2 3">
    <name type="scientific">Massariosphaeria phaeospora</name>
    <dbReference type="NCBI Taxonomy" id="100035"/>
    <lineage>
        <taxon>Eukaryota</taxon>
        <taxon>Fungi</taxon>
        <taxon>Dikarya</taxon>
        <taxon>Ascomycota</taxon>
        <taxon>Pezizomycotina</taxon>
        <taxon>Dothideomycetes</taxon>
        <taxon>Pleosporomycetidae</taxon>
        <taxon>Pleosporales</taxon>
        <taxon>Pleosporales incertae sedis</taxon>
        <taxon>Massariosphaeria</taxon>
    </lineage>
</organism>
<evidence type="ECO:0000313" key="2">
    <source>
        <dbReference type="EMBL" id="KAF2875041.1"/>
    </source>
</evidence>
<accession>A0A7C8MEK7</accession>
<feature type="compositionally biased region" description="Basic and acidic residues" evidence="1">
    <location>
        <begin position="192"/>
        <end position="205"/>
    </location>
</feature>
<feature type="region of interest" description="Disordered" evidence="1">
    <location>
        <begin position="25"/>
        <end position="207"/>
    </location>
</feature>
<proteinExistence type="predicted"/>
<evidence type="ECO:0000313" key="3">
    <source>
        <dbReference type="Proteomes" id="UP000481861"/>
    </source>
</evidence>
<dbReference type="AlphaFoldDB" id="A0A7C8MEK7"/>
<protein>
    <submittedName>
        <fullName evidence="2">Uncharacterized protein</fullName>
    </submittedName>
</protein>
<dbReference type="EMBL" id="JAADJZ010000005">
    <property type="protein sequence ID" value="KAF2875041.1"/>
    <property type="molecule type" value="Genomic_DNA"/>
</dbReference>
<evidence type="ECO:0000256" key="1">
    <source>
        <dbReference type="SAM" id="MobiDB-lite"/>
    </source>
</evidence>
<dbReference type="OrthoDB" id="3797824at2759"/>
<name>A0A7C8MEK7_9PLEO</name>
<comment type="caution">
    <text evidence="2">The sequence shown here is derived from an EMBL/GenBank/DDBJ whole genome shotgun (WGS) entry which is preliminary data.</text>
</comment>
<keyword evidence="3" id="KW-1185">Reference proteome</keyword>